<dbReference type="InterPro" id="IPR051267">
    <property type="entry name" value="STEAP_metalloreductase"/>
</dbReference>
<organism evidence="3 4">
    <name type="scientific">Streptomyces yaizuensis</name>
    <dbReference type="NCBI Taxonomy" id="2989713"/>
    <lineage>
        <taxon>Bacteria</taxon>
        <taxon>Bacillati</taxon>
        <taxon>Actinomycetota</taxon>
        <taxon>Actinomycetes</taxon>
        <taxon>Kitasatosporales</taxon>
        <taxon>Streptomycetaceae</taxon>
        <taxon>Streptomyces</taxon>
    </lineage>
</organism>
<accession>A0ABQ5P955</accession>
<comment type="caution">
    <text evidence="3">The sequence shown here is derived from an EMBL/GenBank/DDBJ whole genome shotgun (WGS) entry which is preliminary data.</text>
</comment>
<reference evidence="3 4" key="1">
    <citation type="submission" date="2022-10" db="EMBL/GenBank/DDBJ databases">
        <title>Draft genome sequence of Streptomyces sp. YSPA8.</title>
        <authorList>
            <person name="Moriuchi R."/>
            <person name="Dohra H."/>
            <person name="Yamamura H."/>
            <person name="Kodani S."/>
        </authorList>
    </citation>
    <scope>NUCLEOTIDE SEQUENCE [LARGE SCALE GENOMIC DNA]</scope>
    <source>
        <strain evidence="3 4">YSPA8</strain>
    </source>
</reference>
<protein>
    <submittedName>
        <fullName evidence="3">NAD(P)-binding domain-containing protein</fullName>
    </submittedName>
</protein>
<dbReference type="Pfam" id="PF03807">
    <property type="entry name" value="F420_oxidored"/>
    <property type="match status" value="1"/>
</dbReference>
<proteinExistence type="predicted"/>
<evidence type="ECO:0000256" key="1">
    <source>
        <dbReference type="ARBA" id="ARBA00023002"/>
    </source>
</evidence>
<gene>
    <name evidence="3" type="ORF">SYYSPA8_32410</name>
</gene>
<dbReference type="Proteomes" id="UP001291653">
    <property type="component" value="Unassembled WGS sequence"/>
</dbReference>
<dbReference type="Gene3D" id="3.40.50.720">
    <property type="entry name" value="NAD(P)-binding Rossmann-like Domain"/>
    <property type="match status" value="1"/>
</dbReference>
<name>A0ABQ5P955_9ACTN</name>
<evidence type="ECO:0000313" key="3">
    <source>
        <dbReference type="EMBL" id="GLF99101.1"/>
    </source>
</evidence>
<dbReference type="InterPro" id="IPR036291">
    <property type="entry name" value="NAD(P)-bd_dom_sf"/>
</dbReference>
<dbReference type="PANTHER" id="PTHR14239">
    <property type="entry name" value="DUDULIN-RELATED"/>
    <property type="match status" value="1"/>
</dbReference>
<dbReference type="SUPFAM" id="SSF51735">
    <property type="entry name" value="NAD(P)-binding Rossmann-fold domains"/>
    <property type="match status" value="1"/>
</dbReference>
<dbReference type="RefSeq" id="WP_323451058.1">
    <property type="nucleotide sequence ID" value="NZ_BSBI01000018.1"/>
</dbReference>
<sequence>MTTAIIGMGNIGSRLAADLAKGGEQLLIASRDPADARRVAEGLGDGVTAVSVDEAVDRADVLVLTVWFDVIKQLLDAWGARLNGKIVVDPSNPIAPAADGSFTKTIPQDQSSGGVLAAQLPDGARLVKAFGTFMAETLGAAAHRNPRAVAFYAADDRAAGDTVAGLIRTAGFDPVSVGGIDQSIRIEVFGDLHEGSLGTTLTAEEATARV</sequence>
<dbReference type="PANTHER" id="PTHR14239:SF10">
    <property type="entry name" value="REDUCTASE"/>
    <property type="match status" value="1"/>
</dbReference>
<feature type="domain" description="Pyrroline-5-carboxylate reductase catalytic N-terminal" evidence="2">
    <location>
        <begin position="4"/>
        <end position="93"/>
    </location>
</feature>
<keyword evidence="1" id="KW-0560">Oxidoreductase</keyword>
<evidence type="ECO:0000259" key="2">
    <source>
        <dbReference type="Pfam" id="PF03807"/>
    </source>
</evidence>
<dbReference type="InterPro" id="IPR028939">
    <property type="entry name" value="P5C_Rdtase_cat_N"/>
</dbReference>
<evidence type="ECO:0000313" key="4">
    <source>
        <dbReference type="Proteomes" id="UP001291653"/>
    </source>
</evidence>
<keyword evidence="4" id="KW-1185">Reference proteome</keyword>
<dbReference type="EMBL" id="BSBI01000018">
    <property type="protein sequence ID" value="GLF99101.1"/>
    <property type="molecule type" value="Genomic_DNA"/>
</dbReference>